<keyword evidence="10" id="KW-1006">Bacterial flagellum protein export</keyword>
<accession>A0ABN6VQ84</accession>
<comment type="similarity">
    <text evidence="2">Belongs to the FliJ family.</text>
</comment>
<evidence type="ECO:0000256" key="10">
    <source>
        <dbReference type="ARBA" id="ARBA00023225"/>
    </source>
</evidence>
<feature type="coiled-coil region" evidence="11">
    <location>
        <begin position="27"/>
        <end position="61"/>
    </location>
</feature>
<evidence type="ECO:0000256" key="5">
    <source>
        <dbReference type="ARBA" id="ARBA00022475"/>
    </source>
</evidence>
<evidence type="ECO:0000256" key="4">
    <source>
        <dbReference type="ARBA" id="ARBA00022448"/>
    </source>
</evidence>
<proteinExistence type="inferred from homology"/>
<comment type="subcellular location">
    <subcellularLocation>
        <location evidence="1">Cell membrane</location>
        <topology evidence="1">Peripheral membrane protein</topology>
        <orientation evidence="1">Cytoplasmic side</orientation>
    </subcellularLocation>
</comment>
<keyword evidence="6" id="KW-0145">Chemotaxis</keyword>
<dbReference type="RefSeq" id="WP_282001438.1">
    <property type="nucleotide sequence ID" value="NZ_AP027151.1"/>
</dbReference>
<evidence type="ECO:0000256" key="11">
    <source>
        <dbReference type="SAM" id="Coils"/>
    </source>
</evidence>
<keyword evidence="7" id="KW-1005">Bacterial flagellum biogenesis</keyword>
<dbReference type="InterPro" id="IPR053716">
    <property type="entry name" value="Flag_assembly_chemotaxis_eff"/>
</dbReference>
<name>A0ABN6VQ84_9BACT</name>
<keyword evidence="13" id="KW-1185">Reference proteome</keyword>
<dbReference type="Pfam" id="PF02050">
    <property type="entry name" value="FliJ"/>
    <property type="match status" value="1"/>
</dbReference>
<evidence type="ECO:0000256" key="2">
    <source>
        <dbReference type="ARBA" id="ARBA00010004"/>
    </source>
</evidence>
<keyword evidence="11" id="KW-0175">Coiled coil</keyword>
<dbReference type="InterPro" id="IPR012823">
    <property type="entry name" value="Flagell_FliJ"/>
</dbReference>
<dbReference type="NCBIfam" id="TIGR02473">
    <property type="entry name" value="flagell_FliJ"/>
    <property type="match status" value="1"/>
</dbReference>
<evidence type="ECO:0000256" key="3">
    <source>
        <dbReference type="ARBA" id="ARBA00020392"/>
    </source>
</evidence>
<evidence type="ECO:0000313" key="13">
    <source>
        <dbReference type="Proteomes" id="UP001317705"/>
    </source>
</evidence>
<keyword evidence="4" id="KW-0813">Transport</keyword>
<evidence type="ECO:0000256" key="9">
    <source>
        <dbReference type="ARBA" id="ARBA00023136"/>
    </source>
</evidence>
<keyword evidence="12" id="KW-0282">Flagellum</keyword>
<evidence type="ECO:0000256" key="6">
    <source>
        <dbReference type="ARBA" id="ARBA00022500"/>
    </source>
</evidence>
<keyword evidence="12" id="KW-0966">Cell projection</keyword>
<keyword evidence="12" id="KW-0969">Cilium</keyword>
<evidence type="ECO:0000256" key="1">
    <source>
        <dbReference type="ARBA" id="ARBA00004413"/>
    </source>
</evidence>
<organism evidence="12 13">
    <name type="scientific">Geotalea uraniireducens</name>
    <dbReference type="NCBI Taxonomy" id="351604"/>
    <lineage>
        <taxon>Bacteria</taxon>
        <taxon>Pseudomonadati</taxon>
        <taxon>Thermodesulfobacteriota</taxon>
        <taxon>Desulfuromonadia</taxon>
        <taxon>Geobacterales</taxon>
        <taxon>Geobacteraceae</taxon>
        <taxon>Geotalea</taxon>
    </lineage>
</organism>
<keyword evidence="8" id="KW-0653">Protein transport</keyword>
<reference evidence="12 13" key="1">
    <citation type="submission" date="2022-12" db="EMBL/GenBank/DDBJ databases">
        <title>Polyphasic characterization of Geotalea uranireducens NIT-SL11 newly isolated from a complex of sewage sludge and microbially reduced graphene oxide.</title>
        <authorList>
            <person name="Xie L."/>
            <person name="Yoshida N."/>
            <person name="Meng L."/>
        </authorList>
    </citation>
    <scope>NUCLEOTIDE SEQUENCE [LARGE SCALE GENOMIC DNA]</scope>
    <source>
        <strain evidence="12 13">NIT-SL11</strain>
    </source>
</reference>
<dbReference type="EMBL" id="AP027151">
    <property type="protein sequence ID" value="BDV41452.1"/>
    <property type="molecule type" value="Genomic_DNA"/>
</dbReference>
<sequence>MMHKQGFQLQQVLNYRKEVEKARKLEFVTAKREFENASELLQRHEAEADRARVEFNNRQATGISVNELQMYSNFFSKKTCDIQQQRCQVSSLGQELTEKREVLLDAAKEKKSLELLKEKQLMALRRELAEKERNFLDELSVQRAVR</sequence>
<evidence type="ECO:0000313" key="12">
    <source>
        <dbReference type="EMBL" id="BDV41452.1"/>
    </source>
</evidence>
<keyword evidence="5" id="KW-1003">Cell membrane</keyword>
<keyword evidence="9" id="KW-0472">Membrane</keyword>
<dbReference type="Proteomes" id="UP001317705">
    <property type="component" value="Chromosome"/>
</dbReference>
<evidence type="ECO:0000256" key="7">
    <source>
        <dbReference type="ARBA" id="ARBA00022795"/>
    </source>
</evidence>
<evidence type="ECO:0000256" key="8">
    <source>
        <dbReference type="ARBA" id="ARBA00022927"/>
    </source>
</evidence>
<dbReference type="Gene3D" id="1.10.287.1700">
    <property type="match status" value="1"/>
</dbReference>
<protein>
    <recommendedName>
        <fullName evidence="3">Flagellar FliJ protein</fullName>
    </recommendedName>
</protein>
<gene>
    <name evidence="12" type="primary">fliJ</name>
    <name evidence="12" type="ORF">GURASL_03750</name>
</gene>